<reference evidence="11 12" key="1">
    <citation type="submission" date="2020-07" db="EMBL/GenBank/DDBJ databases">
        <title>Thermogemmata thermophila gen. nov., sp. nov., a novel moderate thermophilic planctomycete from a Kamchatka hot spring.</title>
        <authorList>
            <person name="Elcheninov A.G."/>
            <person name="Podosokorskaya O.A."/>
            <person name="Kovaleva O.L."/>
            <person name="Novikov A."/>
            <person name="Bonch-Osmolovskaya E.A."/>
            <person name="Toshchakov S.V."/>
            <person name="Kublanov I.V."/>
        </authorList>
    </citation>
    <scope>NUCLEOTIDE SEQUENCE [LARGE SCALE GENOMIC DNA]</scope>
    <source>
        <strain evidence="11 12">2918</strain>
    </source>
</reference>
<keyword evidence="9" id="KW-0472">Membrane</keyword>
<evidence type="ECO:0000259" key="10">
    <source>
        <dbReference type="Pfam" id="PF01035"/>
    </source>
</evidence>
<evidence type="ECO:0000256" key="6">
    <source>
        <dbReference type="ARBA" id="ARBA00022763"/>
    </source>
</evidence>
<organism evidence="11 12">
    <name type="scientific">Thermogemmata fonticola</name>
    <dbReference type="NCBI Taxonomy" id="2755323"/>
    <lineage>
        <taxon>Bacteria</taxon>
        <taxon>Pseudomonadati</taxon>
        <taxon>Planctomycetota</taxon>
        <taxon>Planctomycetia</taxon>
        <taxon>Gemmatales</taxon>
        <taxon>Gemmataceae</taxon>
        <taxon>Thermogemmata</taxon>
    </lineage>
</organism>
<keyword evidence="9" id="KW-0812">Transmembrane</keyword>
<dbReference type="GO" id="GO:0032259">
    <property type="term" value="P:methylation"/>
    <property type="evidence" value="ECO:0007669"/>
    <property type="project" value="UniProtKB-KW"/>
</dbReference>
<comment type="similarity">
    <text evidence="2">Belongs to the MGMT family.</text>
</comment>
<dbReference type="EMBL" id="JACEFB010000005">
    <property type="protein sequence ID" value="MBA2226328.1"/>
    <property type="molecule type" value="Genomic_DNA"/>
</dbReference>
<dbReference type="InterPro" id="IPR014048">
    <property type="entry name" value="MethylDNA_cys_MeTrfase_DNA-bd"/>
</dbReference>
<dbReference type="InterPro" id="IPR036388">
    <property type="entry name" value="WH-like_DNA-bd_sf"/>
</dbReference>
<dbReference type="Pfam" id="PF01035">
    <property type="entry name" value="DNA_binding_1"/>
    <property type="match status" value="1"/>
</dbReference>
<evidence type="ECO:0000256" key="5">
    <source>
        <dbReference type="ARBA" id="ARBA00022679"/>
    </source>
</evidence>
<dbReference type="CDD" id="cd06445">
    <property type="entry name" value="ATase"/>
    <property type="match status" value="1"/>
</dbReference>
<keyword evidence="6" id="KW-0227">DNA damage</keyword>
<dbReference type="InterPro" id="IPR036217">
    <property type="entry name" value="MethylDNA_cys_MeTrfase_DNAb"/>
</dbReference>
<evidence type="ECO:0000256" key="1">
    <source>
        <dbReference type="ARBA" id="ARBA00001286"/>
    </source>
</evidence>
<comment type="catalytic activity">
    <reaction evidence="8">
        <text>a 6-O-methyl-2'-deoxyguanosine in DNA + L-cysteinyl-[protein] = S-methyl-L-cysteinyl-[protein] + a 2'-deoxyguanosine in DNA</text>
        <dbReference type="Rhea" id="RHEA:24000"/>
        <dbReference type="Rhea" id="RHEA-COMP:10131"/>
        <dbReference type="Rhea" id="RHEA-COMP:10132"/>
        <dbReference type="Rhea" id="RHEA-COMP:11367"/>
        <dbReference type="Rhea" id="RHEA-COMP:11368"/>
        <dbReference type="ChEBI" id="CHEBI:29950"/>
        <dbReference type="ChEBI" id="CHEBI:82612"/>
        <dbReference type="ChEBI" id="CHEBI:85445"/>
        <dbReference type="ChEBI" id="CHEBI:85448"/>
        <dbReference type="EC" id="2.1.1.63"/>
    </reaction>
</comment>
<dbReference type="PROSITE" id="PS00374">
    <property type="entry name" value="MGMT"/>
    <property type="match status" value="1"/>
</dbReference>
<dbReference type="NCBIfam" id="TIGR00589">
    <property type="entry name" value="ogt"/>
    <property type="match status" value="1"/>
</dbReference>
<comment type="catalytic activity">
    <reaction evidence="1">
        <text>a 4-O-methyl-thymidine in DNA + L-cysteinyl-[protein] = a thymidine in DNA + S-methyl-L-cysteinyl-[protein]</text>
        <dbReference type="Rhea" id="RHEA:53428"/>
        <dbReference type="Rhea" id="RHEA-COMP:10131"/>
        <dbReference type="Rhea" id="RHEA-COMP:10132"/>
        <dbReference type="Rhea" id="RHEA-COMP:13555"/>
        <dbReference type="Rhea" id="RHEA-COMP:13556"/>
        <dbReference type="ChEBI" id="CHEBI:29950"/>
        <dbReference type="ChEBI" id="CHEBI:82612"/>
        <dbReference type="ChEBI" id="CHEBI:137386"/>
        <dbReference type="ChEBI" id="CHEBI:137387"/>
        <dbReference type="EC" id="2.1.1.63"/>
    </reaction>
</comment>
<evidence type="ECO:0000313" key="12">
    <source>
        <dbReference type="Proteomes" id="UP000542342"/>
    </source>
</evidence>
<dbReference type="PANTHER" id="PTHR10815:SF13">
    <property type="entry name" value="METHYLATED-DNA--PROTEIN-CYSTEINE METHYLTRANSFERASE"/>
    <property type="match status" value="1"/>
</dbReference>
<evidence type="ECO:0000256" key="7">
    <source>
        <dbReference type="ARBA" id="ARBA00023204"/>
    </source>
</evidence>
<dbReference type="InterPro" id="IPR001497">
    <property type="entry name" value="MethylDNA_cys_MeTrfase_AS"/>
</dbReference>
<dbReference type="GO" id="GO:0003908">
    <property type="term" value="F:methylated-DNA-[protein]-cysteine S-methyltransferase activity"/>
    <property type="evidence" value="ECO:0007669"/>
    <property type="project" value="UniProtKB-EC"/>
</dbReference>
<dbReference type="Gene3D" id="1.10.10.10">
    <property type="entry name" value="Winged helix-like DNA-binding domain superfamily/Winged helix DNA-binding domain"/>
    <property type="match status" value="1"/>
</dbReference>
<keyword evidence="7" id="KW-0234">DNA repair</keyword>
<keyword evidence="12" id="KW-1185">Reference proteome</keyword>
<feature type="domain" description="Methylated-DNA-[protein]-cysteine S-methyltransferase DNA binding" evidence="10">
    <location>
        <begin position="89"/>
        <end position="168"/>
    </location>
</feature>
<evidence type="ECO:0000256" key="3">
    <source>
        <dbReference type="ARBA" id="ARBA00011918"/>
    </source>
</evidence>
<evidence type="ECO:0000256" key="9">
    <source>
        <dbReference type="SAM" id="Phobius"/>
    </source>
</evidence>
<proteinExistence type="inferred from homology"/>
<gene>
    <name evidence="11" type="ORF">H0921_09170</name>
</gene>
<keyword evidence="4 11" id="KW-0489">Methyltransferase</keyword>
<keyword evidence="9" id="KW-1133">Transmembrane helix</keyword>
<evidence type="ECO:0000256" key="4">
    <source>
        <dbReference type="ARBA" id="ARBA00022603"/>
    </source>
</evidence>
<dbReference type="InterPro" id="IPR036631">
    <property type="entry name" value="MGMT_N_sf"/>
</dbReference>
<name>A0A7V9ABS6_9BACT</name>
<dbReference type="AlphaFoldDB" id="A0A7V9ABS6"/>
<protein>
    <recommendedName>
        <fullName evidence="3">methylated-DNA--[protein]-cysteine S-methyltransferase</fullName>
        <ecNumber evidence="3">2.1.1.63</ecNumber>
    </recommendedName>
</protein>
<dbReference type="PANTHER" id="PTHR10815">
    <property type="entry name" value="METHYLATED-DNA--PROTEIN-CYSTEINE METHYLTRANSFERASE"/>
    <property type="match status" value="1"/>
</dbReference>
<dbReference type="EC" id="2.1.1.63" evidence="3"/>
<dbReference type="SUPFAM" id="SSF53155">
    <property type="entry name" value="Methylated DNA-protein cysteine methyltransferase domain"/>
    <property type="match status" value="1"/>
</dbReference>
<evidence type="ECO:0000256" key="8">
    <source>
        <dbReference type="ARBA" id="ARBA00049348"/>
    </source>
</evidence>
<evidence type="ECO:0000256" key="2">
    <source>
        <dbReference type="ARBA" id="ARBA00008711"/>
    </source>
</evidence>
<comment type="caution">
    <text evidence="11">The sequence shown here is derived from an EMBL/GenBank/DDBJ whole genome shotgun (WGS) entry which is preliminary data.</text>
</comment>
<dbReference type="GO" id="GO:0006281">
    <property type="term" value="P:DNA repair"/>
    <property type="evidence" value="ECO:0007669"/>
    <property type="project" value="UniProtKB-KW"/>
</dbReference>
<accession>A0A7V9ABS6</accession>
<dbReference type="FunFam" id="1.10.10.10:FF:000214">
    <property type="entry name" value="Methylated-DNA--protein-cysteine methyltransferase"/>
    <property type="match status" value="1"/>
</dbReference>
<evidence type="ECO:0000313" key="11">
    <source>
        <dbReference type="EMBL" id="MBA2226328.1"/>
    </source>
</evidence>
<keyword evidence="5 11" id="KW-0808">Transferase</keyword>
<dbReference type="Proteomes" id="UP000542342">
    <property type="component" value="Unassembled WGS sequence"/>
</dbReference>
<feature type="transmembrane region" description="Helical" evidence="9">
    <location>
        <begin position="20"/>
        <end position="38"/>
    </location>
</feature>
<sequence>MVTLPTRLHYARLSWEVGTLLFAASAHGLAVVSFAQNLQDFLRCHPRKRRSIVWREDALGLRDYREALRKWLVTLEGELPFPLDMRGSDFQKEVWRALQTIPRGSVRTYGQVAREIGRPSAVRAVAQACAANPLALVIPCHRVVRSDGSLGGYRWGQRRKRLILQHESQL</sequence>
<dbReference type="SUPFAM" id="SSF46767">
    <property type="entry name" value="Methylated DNA-protein cysteine methyltransferase, C-terminal domain"/>
    <property type="match status" value="1"/>
</dbReference>